<dbReference type="AlphaFoldDB" id="A0A224YC50"/>
<protein>
    <recommendedName>
        <fullName evidence="3">Secreted protein</fullName>
    </recommendedName>
</protein>
<feature type="chain" id="PRO_5012917397" description="Secreted protein" evidence="1">
    <location>
        <begin position="20"/>
        <end position="101"/>
    </location>
</feature>
<organism evidence="2">
    <name type="scientific">Rhipicephalus zambeziensis</name>
    <dbReference type="NCBI Taxonomy" id="60191"/>
    <lineage>
        <taxon>Eukaryota</taxon>
        <taxon>Metazoa</taxon>
        <taxon>Ecdysozoa</taxon>
        <taxon>Arthropoda</taxon>
        <taxon>Chelicerata</taxon>
        <taxon>Arachnida</taxon>
        <taxon>Acari</taxon>
        <taxon>Parasitiformes</taxon>
        <taxon>Ixodida</taxon>
        <taxon>Ixodoidea</taxon>
        <taxon>Ixodidae</taxon>
        <taxon>Rhipicephalinae</taxon>
        <taxon>Rhipicephalus</taxon>
        <taxon>Rhipicephalus</taxon>
    </lineage>
</organism>
<feature type="signal peptide" evidence="1">
    <location>
        <begin position="1"/>
        <end position="19"/>
    </location>
</feature>
<sequence>MSLTGKIFDILLVIFFIHGNEVCITESLSCLRRGCFRQFYLGFSDNAGMFRGCITLVFQGVAGLQVAETSSRHSTTKKIRRAIVWLRLFDWKIFISLMWFL</sequence>
<accession>A0A224YC50</accession>
<evidence type="ECO:0000313" key="2">
    <source>
        <dbReference type="EMBL" id="MAA14485.1"/>
    </source>
</evidence>
<proteinExistence type="predicted"/>
<keyword evidence="1" id="KW-0732">Signal</keyword>
<name>A0A224YC50_9ACAR</name>
<dbReference type="EMBL" id="GFPF01003339">
    <property type="protein sequence ID" value="MAA14485.1"/>
    <property type="molecule type" value="Transcribed_RNA"/>
</dbReference>
<reference evidence="2" key="1">
    <citation type="journal article" date="2017" name="Parasit. Vectors">
        <title>Sialotranscriptomics of Rhipicephalus zambeziensis reveals intricate expression profiles of secretory proteins and suggests tight temporal transcriptional regulation during blood-feeding.</title>
        <authorList>
            <person name="de Castro M.H."/>
            <person name="de Klerk D."/>
            <person name="Pienaar R."/>
            <person name="Rees D.J.G."/>
            <person name="Mans B.J."/>
        </authorList>
    </citation>
    <scope>NUCLEOTIDE SEQUENCE</scope>
    <source>
        <tissue evidence="2">Salivary glands</tissue>
    </source>
</reference>
<evidence type="ECO:0008006" key="3">
    <source>
        <dbReference type="Google" id="ProtNLM"/>
    </source>
</evidence>
<evidence type="ECO:0000256" key="1">
    <source>
        <dbReference type="SAM" id="SignalP"/>
    </source>
</evidence>